<evidence type="ECO:0000256" key="1">
    <source>
        <dbReference type="SAM" id="SignalP"/>
    </source>
</evidence>
<dbReference type="Gene3D" id="1.10.530.10">
    <property type="match status" value="1"/>
</dbReference>
<gene>
    <name evidence="4" type="ORF">ACFSCV_00155</name>
</gene>
<keyword evidence="1" id="KW-0732">Signal</keyword>
<dbReference type="CDD" id="cd13399">
    <property type="entry name" value="Slt35-like"/>
    <property type="match status" value="1"/>
</dbReference>
<feature type="signal peptide" evidence="1">
    <location>
        <begin position="1"/>
        <end position="18"/>
    </location>
</feature>
<keyword evidence="5" id="KW-1185">Reference proteome</keyword>
<organism evidence="4 5">
    <name type="scientific">Methylopila henanensis</name>
    <dbReference type="NCBI Taxonomy" id="873516"/>
    <lineage>
        <taxon>Bacteria</taxon>
        <taxon>Pseudomonadati</taxon>
        <taxon>Pseudomonadota</taxon>
        <taxon>Alphaproteobacteria</taxon>
        <taxon>Hyphomicrobiales</taxon>
        <taxon>Methylopilaceae</taxon>
        <taxon>Methylopila</taxon>
    </lineage>
</organism>
<dbReference type="InterPro" id="IPR036366">
    <property type="entry name" value="PGBDSf"/>
</dbReference>
<protein>
    <submittedName>
        <fullName evidence="4">Lytic murein transglycosylase</fullName>
    </submittedName>
</protein>
<reference evidence="5" key="1">
    <citation type="journal article" date="2019" name="Int. J. Syst. Evol. Microbiol.">
        <title>The Global Catalogue of Microorganisms (GCM) 10K type strain sequencing project: providing services to taxonomists for standard genome sequencing and annotation.</title>
        <authorList>
            <consortium name="The Broad Institute Genomics Platform"/>
            <consortium name="The Broad Institute Genome Sequencing Center for Infectious Disease"/>
            <person name="Wu L."/>
            <person name="Ma J."/>
        </authorList>
    </citation>
    <scope>NUCLEOTIDE SEQUENCE [LARGE SCALE GENOMIC DNA]</scope>
    <source>
        <strain evidence="5">KCTC 23707</strain>
    </source>
</reference>
<dbReference type="RefSeq" id="WP_378795825.1">
    <property type="nucleotide sequence ID" value="NZ_JBHUER010000001.1"/>
</dbReference>
<dbReference type="Gene3D" id="1.10.101.10">
    <property type="entry name" value="PGBD-like superfamily/PGBD"/>
    <property type="match status" value="1"/>
</dbReference>
<dbReference type="NCBIfam" id="TIGR02283">
    <property type="entry name" value="MltB_2"/>
    <property type="match status" value="1"/>
</dbReference>
<feature type="domain" description="Peptidoglycan binding-like" evidence="2">
    <location>
        <begin position="354"/>
        <end position="399"/>
    </location>
</feature>
<dbReference type="Pfam" id="PF13406">
    <property type="entry name" value="SLT_2"/>
    <property type="match status" value="1"/>
</dbReference>
<dbReference type="InterPro" id="IPR031304">
    <property type="entry name" value="SLT_2"/>
</dbReference>
<dbReference type="InterPro" id="IPR043426">
    <property type="entry name" value="MltB-like"/>
</dbReference>
<dbReference type="SUPFAM" id="SSF47090">
    <property type="entry name" value="PGBD-like"/>
    <property type="match status" value="1"/>
</dbReference>
<dbReference type="PANTHER" id="PTHR30163">
    <property type="entry name" value="MEMBRANE-BOUND LYTIC MUREIN TRANSGLYCOSYLASE B"/>
    <property type="match status" value="1"/>
</dbReference>
<dbReference type="Pfam" id="PF01471">
    <property type="entry name" value="PG_binding_1"/>
    <property type="match status" value="1"/>
</dbReference>
<dbReference type="InterPro" id="IPR011970">
    <property type="entry name" value="MltB_2"/>
</dbReference>
<dbReference type="InterPro" id="IPR036365">
    <property type="entry name" value="PGBD-like_sf"/>
</dbReference>
<evidence type="ECO:0000313" key="4">
    <source>
        <dbReference type="EMBL" id="MFD1701406.1"/>
    </source>
</evidence>
<comment type="caution">
    <text evidence="4">The sequence shown here is derived from an EMBL/GenBank/DDBJ whole genome shotgun (WGS) entry which is preliminary data.</text>
</comment>
<dbReference type="PANTHER" id="PTHR30163:SF8">
    <property type="entry name" value="LYTIC MUREIN TRANSGLYCOSYLASE"/>
    <property type="match status" value="1"/>
</dbReference>
<accession>A0ABW4K2N2</accession>
<evidence type="ECO:0000259" key="3">
    <source>
        <dbReference type="Pfam" id="PF13406"/>
    </source>
</evidence>
<dbReference type="Gene3D" id="1.10.8.350">
    <property type="entry name" value="Bacterial muramidase"/>
    <property type="match status" value="1"/>
</dbReference>
<feature type="domain" description="Transglycosylase SLT" evidence="3">
    <location>
        <begin position="32"/>
        <end position="334"/>
    </location>
</feature>
<dbReference type="Proteomes" id="UP001597308">
    <property type="component" value="Unassembled WGS sequence"/>
</dbReference>
<sequence>MRLFAAALVIAFAAPAHAETLPEAQRPKVEAQFQSWLASTVRPAALKAGVGAKTFDAAFSGVALDWSLPDLAPPGAPPPRVQRQPEFSDPARYVAEPNFSGLIPEGRKRLSENARVLAEVERRYGVPAEIVVAIWARESRYGGAPVRNDALRALATLSFMGARRQQFLPELIAALKILDGDHLTREEMRSSWAGAMGQPQFLPSKFLENAVDMDGDGKRDIWRSTPDVLGSIGRYLQLHGWIAGRPWGVEIDLPAGVSCAFEGPDQGKTVAEWVTLGVKPKPGGALPKDPGRRVFLLMPAGRAGPAFLVSENFYVIKKYNESDLYALFVGHLADRYGAGRPIAGRWTAPKGFDREDVAAMQRRLEALGHNVGSADGLVGFRTRVAIGRWQQSKGLPPTCFPDATLVKTAGR</sequence>
<proteinExistence type="predicted"/>
<dbReference type="EMBL" id="JBHUER010000001">
    <property type="protein sequence ID" value="MFD1701406.1"/>
    <property type="molecule type" value="Genomic_DNA"/>
</dbReference>
<name>A0ABW4K2N2_9HYPH</name>
<dbReference type="SUPFAM" id="SSF53955">
    <property type="entry name" value="Lysozyme-like"/>
    <property type="match status" value="1"/>
</dbReference>
<feature type="chain" id="PRO_5046833442" evidence="1">
    <location>
        <begin position="19"/>
        <end position="411"/>
    </location>
</feature>
<dbReference type="InterPro" id="IPR002477">
    <property type="entry name" value="Peptidoglycan-bd-like"/>
</dbReference>
<dbReference type="InterPro" id="IPR023346">
    <property type="entry name" value="Lysozyme-like_dom_sf"/>
</dbReference>
<evidence type="ECO:0000313" key="5">
    <source>
        <dbReference type="Proteomes" id="UP001597308"/>
    </source>
</evidence>
<evidence type="ECO:0000259" key="2">
    <source>
        <dbReference type="Pfam" id="PF01471"/>
    </source>
</evidence>